<dbReference type="Proteomes" id="UP000199391">
    <property type="component" value="Unassembled WGS sequence"/>
</dbReference>
<dbReference type="PIRSF" id="PIRSF020481">
    <property type="entry name" value="BAP"/>
    <property type="match status" value="1"/>
</dbReference>
<reference evidence="2" key="1">
    <citation type="submission" date="2016-10" db="EMBL/GenBank/DDBJ databases">
        <authorList>
            <person name="Varghese N."/>
            <person name="Submissions S."/>
        </authorList>
    </citation>
    <scope>NUCLEOTIDE SEQUENCE [LARGE SCALE GENOMIC DNA]</scope>
    <source>
        <strain evidence="2">CGMCC 1.11014</strain>
    </source>
</reference>
<evidence type="ECO:0000313" key="2">
    <source>
        <dbReference type="Proteomes" id="UP000199391"/>
    </source>
</evidence>
<dbReference type="PANTHER" id="PTHR35862:SF1">
    <property type="entry name" value="FELS-2 PROPHAGE PROTEIN"/>
    <property type="match status" value="1"/>
</dbReference>
<dbReference type="STRING" id="1035707.SAMN05216552_101021"/>
<protein>
    <submittedName>
        <fullName evidence="1">Phage-related baseplate assembly protein</fullName>
    </submittedName>
</protein>
<evidence type="ECO:0000313" key="1">
    <source>
        <dbReference type="EMBL" id="SFU79621.1"/>
    </source>
</evidence>
<proteinExistence type="predicted"/>
<dbReference type="RefSeq" id="WP_093555870.1">
    <property type="nucleotide sequence ID" value="NZ_FPBO01000010.1"/>
</dbReference>
<dbReference type="OrthoDB" id="9793802at2"/>
<name>A0A1I7J3B0_9BURK</name>
<accession>A0A1I7J3B0</accession>
<dbReference type="PANTHER" id="PTHR35862">
    <property type="entry name" value="FELS-2 PROPHAGE PROTEIN"/>
    <property type="match status" value="1"/>
</dbReference>
<keyword evidence="2" id="KW-1185">Reference proteome</keyword>
<dbReference type="InterPro" id="IPR014507">
    <property type="entry name" value="Baseplate_assembly_J_pred"/>
</dbReference>
<gene>
    <name evidence="1" type="ORF">SAMN05216552_101021</name>
</gene>
<dbReference type="InterPro" id="IPR052726">
    <property type="entry name" value="Phage_Baseplate_Hub"/>
</dbReference>
<sequence>MSIIDLTQLPPPDVVEALDFERIYQDMLSGFRASMGEGWNAALESDPVVKLLQLAAYRELQVRARVNDAARANLIAFAEGGDLDHAAAFYNVERLRDEAGQEEDDERLRLRTQLRVAALAANGTPEQYRHVALSASLEVRDAGIMPSPPGSVALAVWPQSGADAGAVLADVRRAFAADDAKPLGVPLSVALALPRAVDVTATVYRESTAPPDLVARLREALPPQIAAHARLGRDVPASWISSRLHAQGVSRVQLDSGGVAVAPNEYAAAGAIQVLDGGVAW</sequence>
<dbReference type="EMBL" id="FPBO01000010">
    <property type="protein sequence ID" value="SFU79621.1"/>
    <property type="molecule type" value="Genomic_DNA"/>
</dbReference>
<dbReference type="AlphaFoldDB" id="A0A1I7J3B0"/>
<organism evidence="1 2">
    <name type="scientific">Pseudoduganella namucuonensis</name>
    <dbReference type="NCBI Taxonomy" id="1035707"/>
    <lineage>
        <taxon>Bacteria</taxon>
        <taxon>Pseudomonadati</taxon>
        <taxon>Pseudomonadota</taxon>
        <taxon>Betaproteobacteria</taxon>
        <taxon>Burkholderiales</taxon>
        <taxon>Oxalobacteraceae</taxon>
        <taxon>Telluria group</taxon>
        <taxon>Pseudoduganella</taxon>
    </lineage>
</organism>